<organism evidence="1 2">
    <name type="scientific">Pyrocoelia pectoralis</name>
    <dbReference type="NCBI Taxonomy" id="417401"/>
    <lineage>
        <taxon>Eukaryota</taxon>
        <taxon>Metazoa</taxon>
        <taxon>Ecdysozoa</taxon>
        <taxon>Arthropoda</taxon>
        <taxon>Hexapoda</taxon>
        <taxon>Insecta</taxon>
        <taxon>Pterygota</taxon>
        <taxon>Neoptera</taxon>
        <taxon>Endopterygota</taxon>
        <taxon>Coleoptera</taxon>
        <taxon>Polyphaga</taxon>
        <taxon>Elateriformia</taxon>
        <taxon>Elateroidea</taxon>
        <taxon>Lampyridae</taxon>
        <taxon>Lampyrinae</taxon>
        <taxon>Pyrocoelia</taxon>
    </lineage>
</organism>
<evidence type="ECO:0000313" key="1">
    <source>
        <dbReference type="EMBL" id="KAK5650609.1"/>
    </source>
</evidence>
<name>A0AAN7VVZ7_9COLE</name>
<dbReference type="AlphaFoldDB" id="A0AAN7VVZ7"/>
<keyword evidence="2" id="KW-1185">Reference proteome</keyword>
<reference evidence="1 2" key="1">
    <citation type="journal article" date="2024" name="Insects">
        <title>An Improved Chromosome-Level Genome Assembly of the Firefly Pyrocoelia pectoralis.</title>
        <authorList>
            <person name="Fu X."/>
            <person name="Meyer-Rochow V.B."/>
            <person name="Ballantyne L."/>
            <person name="Zhu X."/>
        </authorList>
    </citation>
    <scope>NUCLEOTIDE SEQUENCE [LARGE SCALE GENOMIC DNA]</scope>
    <source>
        <strain evidence="1">XCY_ONT2</strain>
    </source>
</reference>
<protein>
    <submittedName>
        <fullName evidence="1">Uncharacterized protein</fullName>
    </submittedName>
</protein>
<sequence>MAVTFSGLGVIPCRLTTCPKYFNSGLQNSHFSGCSTKPHCRSLWNTVLRLDKCSGNVLPSTIISSRYAKAMDSNSGPITLSSNLWKVAGAECSPNGITLNWYNPLPGTVKAVIGRLSSSRGICQYPCFKSMYIDLYIPNYIDIIIRIESI</sequence>
<evidence type="ECO:0000313" key="2">
    <source>
        <dbReference type="Proteomes" id="UP001329430"/>
    </source>
</evidence>
<accession>A0AAN7VVZ7</accession>
<proteinExistence type="predicted"/>
<comment type="caution">
    <text evidence="1">The sequence shown here is derived from an EMBL/GenBank/DDBJ whole genome shotgun (WGS) entry which is preliminary data.</text>
</comment>
<dbReference type="EMBL" id="JAVRBK010000001">
    <property type="protein sequence ID" value="KAK5650609.1"/>
    <property type="molecule type" value="Genomic_DNA"/>
</dbReference>
<dbReference type="Proteomes" id="UP001329430">
    <property type="component" value="Chromosome 1"/>
</dbReference>
<gene>
    <name evidence="1" type="ORF">RI129_001638</name>
</gene>